<sequence length="208" mass="23451">MTSYNELKECIRLEVIGHDKSFSWRKALLRTRRNQKKHFLFWWRIASWLYAQNSKFKKRIARRIENRLKYRHSVDISLSCKIGKGLNIAHLNGIVITDNCVIGDFADLKQGITIGLRTDSADAMIVIGDRVDIGCNSSILGGKVTIGNNVTIGAHSLVLQNIPSDTVYKNKITPVYTSKLPQTEYQEKQPFVTGNATKEASRSAEAVL</sequence>
<organism evidence="3 4">
    <name type="scientific">Escherichia phage ESSI2_ev015</name>
    <dbReference type="NCBI Taxonomy" id="2695850"/>
    <lineage>
        <taxon>Viruses</taxon>
        <taxon>Duplodnaviria</taxon>
        <taxon>Heunggongvirae</taxon>
        <taxon>Uroviricota</taxon>
        <taxon>Caudoviricetes</taxon>
        <taxon>Peduoviridae</taxon>
        <taxon>Quadragintavirus</taxon>
        <taxon>Quadragintavirus ev015</taxon>
    </lineage>
</organism>
<dbReference type="SUPFAM" id="SSF51161">
    <property type="entry name" value="Trimeric LpxA-like enzymes"/>
    <property type="match status" value="1"/>
</dbReference>
<dbReference type="CDD" id="cd03354">
    <property type="entry name" value="LbH_SAT"/>
    <property type="match status" value="1"/>
</dbReference>
<evidence type="ECO:0000313" key="4">
    <source>
        <dbReference type="Proteomes" id="UP000426810"/>
    </source>
</evidence>
<dbReference type="EMBL" id="LR597649">
    <property type="protein sequence ID" value="VUF53791.1"/>
    <property type="molecule type" value="Genomic_DNA"/>
</dbReference>
<accession>A0A653FVG8</accession>
<evidence type="ECO:0000256" key="2">
    <source>
        <dbReference type="ARBA" id="ARBA00023315"/>
    </source>
</evidence>
<dbReference type="InterPro" id="IPR011004">
    <property type="entry name" value="Trimer_LpxA-like_sf"/>
</dbReference>
<keyword evidence="2" id="KW-0012">Acyltransferase</keyword>
<dbReference type="PANTHER" id="PTHR42811">
    <property type="entry name" value="SERINE ACETYLTRANSFERASE"/>
    <property type="match status" value="1"/>
</dbReference>
<dbReference type="GO" id="GO:0016746">
    <property type="term" value="F:acyltransferase activity"/>
    <property type="evidence" value="ECO:0007669"/>
    <property type="project" value="UniProtKB-KW"/>
</dbReference>
<evidence type="ECO:0008006" key="5">
    <source>
        <dbReference type="Google" id="ProtNLM"/>
    </source>
</evidence>
<dbReference type="GeneID" id="55806799"/>
<name>A0A653FVG8_9CAUD</name>
<reference evidence="3 4" key="2">
    <citation type="submission" date="2020-02" db="EMBL/GenBank/DDBJ databases">
        <authorList>
            <person name="Petit M.-A."/>
            <person name="Lossouarn J."/>
        </authorList>
    </citation>
    <scope>NUCLEOTIDE SEQUENCE [LARGE SCALE GENOMIC DNA]</scope>
</reference>
<dbReference type="Proteomes" id="UP000426810">
    <property type="component" value="Chromosome"/>
</dbReference>
<dbReference type="InterPro" id="IPR045304">
    <property type="entry name" value="LbH_SAT"/>
</dbReference>
<protein>
    <recommendedName>
        <fullName evidence="5">Serine acetyltransferase</fullName>
    </recommendedName>
</protein>
<evidence type="ECO:0000313" key="3">
    <source>
        <dbReference type="EMBL" id="VUF53791.1"/>
    </source>
</evidence>
<keyword evidence="4" id="KW-1185">Reference proteome</keyword>
<dbReference type="RefSeq" id="YP_009877605.1">
    <property type="nucleotide sequence ID" value="NC_049395.1"/>
</dbReference>
<reference evidence="4" key="1">
    <citation type="submission" date="2019-06" db="EMBL/GenBank/DDBJ databases">
        <authorList>
            <person name="Petit M.-A."/>
            <person name="Lossouarn J."/>
        </authorList>
    </citation>
    <scope>NUCLEOTIDE SEQUENCE [LARGE SCALE GENOMIC DNA]</scope>
</reference>
<proteinExistence type="predicted"/>
<evidence type="ECO:0000256" key="1">
    <source>
        <dbReference type="ARBA" id="ARBA00022679"/>
    </source>
</evidence>
<keyword evidence="1" id="KW-0808">Transferase</keyword>
<dbReference type="KEGG" id="vg:55806799"/>
<dbReference type="Gene3D" id="2.160.10.10">
    <property type="entry name" value="Hexapeptide repeat proteins"/>
    <property type="match status" value="1"/>
</dbReference>